<dbReference type="PANTHER" id="PTHR23349:SF112">
    <property type="entry name" value="48 RELATED 1, ISOFORM B"/>
    <property type="match status" value="1"/>
</dbReference>
<keyword evidence="3" id="KW-1185">Reference proteome</keyword>
<evidence type="ECO:0000313" key="3">
    <source>
        <dbReference type="Proteomes" id="UP000694843"/>
    </source>
</evidence>
<feature type="region of interest" description="Disordered" evidence="1">
    <location>
        <begin position="167"/>
        <end position="288"/>
    </location>
</feature>
<feature type="compositionally biased region" description="Basic and acidic residues" evidence="1">
    <location>
        <begin position="47"/>
        <end position="56"/>
    </location>
</feature>
<gene>
    <name evidence="4" type="primary">LOC108681134</name>
</gene>
<feature type="compositionally biased region" description="Polar residues" evidence="1">
    <location>
        <begin position="347"/>
        <end position="359"/>
    </location>
</feature>
<feature type="compositionally biased region" description="Polar residues" evidence="1">
    <location>
        <begin position="176"/>
        <end position="192"/>
    </location>
</feature>
<dbReference type="InterPro" id="IPR050283">
    <property type="entry name" value="E-box_TF_Regulators"/>
</dbReference>
<sequence length="522" mass="57679">MKRDLQQVWVSPTKQSPDKADKFLNHGDNISRHHNRLGSKNSPIKSSEVKSSDDHMTSNFHKEYEKQNLTWQETSRRSTALRINSTDDNLIHVRGQDQPSKLQERNCSRPGNNSFKCGLYDDDYNWNGRRPDSQIEARTTATTPPTPPTVLDQFNHSVSPYKFDIQQVPQYPSPCTPQRQNSGSFQPSQQIVPSLDNGLEIHATPPRPSTPTHSNPNVPLTVPPTPPYHNDIPQNSNISYPPLYSEYNNYSCASAQPPAGNQNHSREPEPPSQHSYHPNSEGYVYSSTQTAYPSGCTVVRDNFRQNSIPEEDTGTYAQIMGGGGSLESGVEWTWSYPIRNATTEQAITSQNSTGATSKRNSGRLKRKRLDNGYAGSFGLSSGSESLGGSTVRQRHAANMRERRRMANINDAFEGLREHIPTMPYEKRLSKVDTLRLAISYIQHLSGLVTECDGGLSAGSDCDAGGAHHSVNKVFVKTSSILGECDEDFGGSGVTQLSWACQDQSVVSGRVAAPVWTPMDTPS</sequence>
<feature type="domain" description="BHLH" evidence="2">
    <location>
        <begin position="392"/>
        <end position="444"/>
    </location>
</feature>
<dbReference type="GO" id="GO:0000981">
    <property type="term" value="F:DNA-binding transcription factor activity, RNA polymerase II-specific"/>
    <property type="evidence" value="ECO:0007669"/>
    <property type="project" value="TreeGrafter"/>
</dbReference>
<dbReference type="CDD" id="cd11417">
    <property type="entry name" value="bHLH_TS_PTF1A"/>
    <property type="match status" value="1"/>
</dbReference>
<organism evidence="3 4">
    <name type="scientific">Hyalella azteca</name>
    <name type="common">Amphipod</name>
    <dbReference type="NCBI Taxonomy" id="294128"/>
    <lineage>
        <taxon>Eukaryota</taxon>
        <taxon>Metazoa</taxon>
        <taxon>Ecdysozoa</taxon>
        <taxon>Arthropoda</taxon>
        <taxon>Crustacea</taxon>
        <taxon>Multicrustacea</taxon>
        <taxon>Malacostraca</taxon>
        <taxon>Eumalacostraca</taxon>
        <taxon>Peracarida</taxon>
        <taxon>Amphipoda</taxon>
        <taxon>Senticaudata</taxon>
        <taxon>Talitrida</taxon>
        <taxon>Talitroidea</taxon>
        <taxon>Hyalellidae</taxon>
        <taxon>Hyalella</taxon>
    </lineage>
</organism>
<dbReference type="GO" id="GO:0046983">
    <property type="term" value="F:protein dimerization activity"/>
    <property type="evidence" value="ECO:0007669"/>
    <property type="project" value="InterPro"/>
</dbReference>
<dbReference type="RefSeq" id="XP_018025616.1">
    <property type="nucleotide sequence ID" value="XM_018170127.2"/>
</dbReference>
<dbReference type="AlphaFoldDB" id="A0A8B7PJS1"/>
<dbReference type="SUPFAM" id="SSF47459">
    <property type="entry name" value="HLH, helix-loop-helix DNA-binding domain"/>
    <property type="match status" value="1"/>
</dbReference>
<evidence type="ECO:0000259" key="2">
    <source>
        <dbReference type="PROSITE" id="PS50888"/>
    </source>
</evidence>
<dbReference type="GeneID" id="108681134"/>
<dbReference type="InterPro" id="IPR011598">
    <property type="entry name" value="bHLH_dom"/>
</dbReference>
<feature type="compositionally biased region" description="Basic and acidic residues" evidence="1">
    <location>
        <begin position="16"/>
        <end position="31"/>
    </location>
</feature>
<dbReference type="OrthoDB" id="10048995at2759"/>
<dbReference type="InterPro" id="IPR036638">
    <property type="entry name" value="HLH_DNA-bd_sf"/>
</dbReference>
<evidence type="ECO:0000256" key="1">
    <source>
        <dbReference type="SAM" id="MobiDB-lite"/>
    </source>
</evidence>
<feature type="compositionally biased region" description="Polar residues" evidence="1">
    <location>
        <begin position="246"/>
        <end position="263"/>
    </location>
</feature>
<dbReference type="PANTHER" id="PTHR23349">
    <property type="entry name" value="BASIC HELIX-LOOP-HELIX TRANSCRIPTION FACTOR, TWIST"/>
    <property type="match status" value="1"/>
</dbReference>
<dbReference type="Pfam" id="PF00010">
    <property type="entry name" value="HLH"/>
    <property type="match status" value="1"/>
</dbReference>
<feature type="region of interest" description="Disordered" evidence="1">
    <location>
        <begin position="1"/>
        <end position="56"/>
    </location>
</feature>
<dbReference type="PROSITE" id="PS50888">
    <property type="entry name" value="BHLH"/>
    <property type="match status" value="1"/>
</dbReference>
<dbReference type="Gene3D" id="4.10.280.10">
    <property type="entry name" value="Helix-loop-helix DNA-binding domain"/>
    <property type="match status" value="1"/>
</dbReference>
<dbReference type="Proteomes" id="UP000694843">
    <property type="component" value="Unplaced"/>
</dbReference>
<reference evidence="4" key="1">
    <citation type="submission" date="2025-08" db="UniProtKB">
        <authorList>
            <consortium name="RefSeq"/>
        </authorList>
    </citation>
    <scope>IDENTIFICATION</scope>
    <source>
        <tissue evidence="4">Whole organism</tissue>
    </source>
</reference>
<protein>
    <submittedName>
        <fullName evidence="4">Uncharacterized protein LOC108681134</fullName>
    </submittedName>
</protein>
<feature type="region of interest" description="Disordered" evidence="1">
    <location>
        <begin position="347"/>
        <end position="367"/>
    </location>
</feature>
<evidence type="ECO:0000313" key="4">
    <source>
        <dbReference type="RefSeq" id="XP_018025616.1"/>
    </source>
</evidence>
<accession>A0A8B7PJS1</accession>
<proteinExistence type="predicted"/>
<dbReference type="GO" id="GO:0000977">
    <property type="term" value="F:RNA polymerase II transcription regulatory region sequence-specific DNA binding"/>
    <property type="evidence" value="ECO:0007669"/>
    <property type="project" value="TreeGrafter"/>
</dbReference>
<name>A0A8B7PJS1_HYAAZ</name>
<dbReference type="SMART" id="SM00353">
    <property type="entry name" value="HLH"/>
    <property type="match status" value="1"/>
</dbReference>
<dbReference type="GO" id="GO:0032502">
    <property type="term" value="P:developmental process"/>
    <property type="evidence" value="ECO:0007669"/>
    <property type="project" value="TreeGrafter"/>
</dbReference>
<dbReference type="KEGG" id="hazt:108681134"/>
<feature type="region of interest" description="Disordered" evidence="1">
    <location>
        <begin position="95"/>
        <end position="114"/>
    </location>
</feature>